<keyword evidence="8" id="KW-0677">Repeat</keyword>
<evidence type="ECO:0000259" key="27">
    <source>
        <dbReference type="Pfam" id="PF21365"/>
    </source>
</evidence>
<name>A0A556TNJ0_BAGYA</name>
<comment type="pathway">
    <text evidence="4">Glycan metabolism; N-glycan metabolism.</text>
</comment>
<dbReference type="InterPro" id="IPR040316">
    <property type="entry name" value="INTS5"/>
</dbReference>
<keyword evidence="10" id="KW-0256">Endoplasmic reticulum</keyword>
<dbReference type="GO" id="GO:0005975">
    <property type="term" value="P:carbohydrate metabolic process"/>
    <property type="evidence" value="ECO:0007669"/>
    <property type="project" value="InterPro"/>
</dbReference>
<evidence type="ECO:0000259" key="26">
    <source>
        <dbReference type="Pfam" id="PF14838"/>
    </source>
</evidence>
<dbReference type="SUPFAM" id="SSF51011">
    <property type="entry name" value="Glycosyl hydrolase domain"/>
    <property type="match status" value="1"/>
</dbReference>
<evidence type="ECO:0000256" key="8">
    <source>
        <dbReference type="ARBA" id="ARBA00022737"/>
    </source>
</evidence>
<dbReference type="Gene3D" id="2.60.40.1180">
    <property type="entry name" value="Golgi alpha-mannosidase II"/>
    <property type="match status" value="2"/>
</dbReference>
<keyword evidence="13" id="KW-0508">mRNA splicing</keyword>
<evidence type="ECO:0000256" key="22">
    <source>
        <dbReference type="SAM" id="MobiDB-lite"/>
    </source>
</evidence>
<evidence type="ECO:0000256" key="9">
    <source>
        <dbReference type="ARBA" id="ARBA00022801"/>
    </source>
</evidence>
<feature type="region of interest" description="Disordered" evidence="22">
    <location>
        <begin position="2146"/>
        <end position="2176"/>
    </location>
</feature>
<accession>A0A556TNJ0</accession>
<feature type="region of interest" description="Disordered" evidence="22">
    <location>
        <begin position="1200"/>
        <end position="1238"/>
    </location>
</feature>
<dbReference type="GO" id="GO:0032039">
    <property type="term" value="C:integrator complex"/>
    <property type="evidence" value="ECO:0007669"/>
    <property type="project" value="InterPro"/>
</dbReference>
<organism evidence="28 29">
    <name type="scientific">Bagarius yarrelli</name>
    <name type="common">Goonch</name>
    <name type="synonym">Bagrus yarrelli</name>
    <dbReference type="NCBI Taxonomy" id="175774"/>
    <lineage>
        <taxon>Eukaryota</taxon>
        <taxon>Metazoa</taxon>
        <taxon>Chordata</taxon>
        <taxon>Craniata</taxon>
        <taxon>Vertebrata</taxon>
        <taxon>Euteleostomi</taxon>
        <taxon>Actinopterygii</taxon>
        <taxon>Neopterygii</taxon>
        <taxon>Teleostei</taxon>
        <taxon>Ostariophysi</taxon>
        <taxon>Siluriformes</taxon>
        <taxon>Sisoridae</taxon>
        <taxon>Sisorinae</taxon>
        <taxon>Bagarius</taxon>
    </lineage>
</organism>
<keyword evidence="6" id="KW-0507">mRNA processing</keyword>
<evidence type="ECO:0000256" key="4">
    <source>
        <dbReference type="ARBA" id="ARBA00004833"/>
    </source>
</evidence>
<evidence type="ECO:0000313" key="29">
    <source>
        <dbReference type="Proteomes" id="UP000319801"/>
    </source>
</evidence>
<dbReference type="InterPro" id="IPR003107">
    <property type="entry name" value="HAT"/>
</dbReference>
<evidence type="ECO:0000256" key="14">
    <source>
        <dbReference type="ARBA" id="ARBA00023242"/>
    </source>
</evidence>
<dbReference type="GO" id="GO:0034472">
    <property type="term" value="P:snRNA 3'-end processing"/>
    <property type="evidence" value="ECO:0007669"/>
    <property type="project" value="TreeGrafter"/>
</dbReference>
<gene>
    <name evidence="28" type="ORF">Baya_2295</name>
</gene>
<feature type="compositionally biased region" description="Pro residues" evidence="22">
    <location>
        <begin position="2538"/>
        <end position="2548"/>
    </location>
</feature>
<dbReference type="Pfam" id="PF01055">
    <property type="entry name" value="Glyco_hydro_31_2nd"/>
    <property type="match status" value="1"/>
</dbReference>
<dbReference type="Gene3D" id="1.25.40.10">
    <property type="entry name" value="Tetratricopeptide repeat domain"/>
    <property type="match status" value="2"/>
</dbReference>
<protein>
    <recommendedName>
        <fullName evidence="20">Neutral alpha-glucosidase AB</fullName>
        <ecNumber evidence="19">3.2.1.207</ecNumber>
    </recommendedName>
    <alternativeName>
        <fullName evidence="21">Alpha-glucosidase 2</fullName>
    </alternativeName>
    <alternativeName>
        <fullName evidence="16">Glucosidase II subunit alpha</fullName>
    </alternativeName>
</protein>
<feature type="domain" description="Glycosyl hydrolase family 31 C-terminal" evidence="27">
    <location>
        <begin position="1735"/>
        <end position="1823"/>
    </location>
</feature>
<evidence type="ECO:0000256" key="17">
    <source>
        <dbReference type="ARBA" id="ARBA00050632"/>
    </source>
</evidence>
<dbReference type="EC" id="3.2.1.207" evidence="19"/>
<keyword evidence="14" id="KW-0539">Nucleus</keyword>
<evidence type="ECO:0000256" key="7">
    <source>
        <dbReference type="ARBA" id="ARBA00022729"/>
    </source>
</evidence>
<feature type="compositionally biased region" description="Basic and acidic residues" evidence="22">
    <location>
        <begin position="1200"/>
        <end position="1213"/>
    </location>
</feature>
<dbReference type="InterPro" id="IPR013780">
    <property type="entry name" value="Glyco_hydro_b"/>
</dbReference>
<dbReference type="FunFam" id="2.60.40.1180:FF:000023">
    <property type="entry name" value="neutral alpha-glucosidase AB isoform X2"/>
    <property type="match status" value="1"/>
</dbReference>
<feature type="domain" description="Integrator complex subunit 5 N-terminal" evidence="25">
    <location>
        <begin position="27"/>
        <end position="243"/>
    </location>
</feature>
<reference evidence="28 29" key="1">
    <citation type="journal article" date="2019" name="Genome Biol. Evol.">
        <title>Whole-Genome Sequencing of the Giant Devil Catfish, Bagarius yarrelli.</title>
        <authorList>
            <person name="Jiang W."/>
            <person name="Lv Y."/>
            <person name="Cheng L."/>
            <person name="Yang K."/>
            <person name="Chao B."/>
            <person name="Wang X."/>
            <person name="Li Y."/>
            <person name="Pan X."/>
            <person name="You X."/>
            <person name="Zhang Y."/>
            <person name="Yang J."/>
            <person name="Li J."/>
            <person name="Zhang X."/>
            <person name="Liu S."/>
            <person name="Sun C."/>
            <person name="Yang J."/>
            <person name="Shi Q."/>
        </authorList>
    </citation>
    <scope>NUCLEOTIDE SEQUENCE [LARGE SCALE GENOMIC DNA]</scope>
    <source>
        <strain evidence="28">JWS20170419001</strain>
        <tissue evidence="28">Muscle</tissue>
    </source>
</reference>
<dbReference type="Pfam" id="PF21365">
    <property type="entry name" value="Glyco_hydro_31_3rd"/>
    <property type="match status" value="1"/>
</dbReference>
<dbReference type="PANTHER" id="PTHR31697:SF2">
    <property type="entry name" value="INTEGRATOR COMPLEX SUBUNIT 5"/>
    <property type="match status" value="1"/>
</dbReference>
<dbReference type="Gene3D" id="2.60.40.1760">
    <property type="entry name" value="glycosyl hydrolase (family 31)"/>
    <property type="match status" value="1"/>
</dbReference>
<dbReference type="Pfam" id="PF23241">
    <property type="entry name" value="HAT_PRP39_C"/>
    <property type="match status" value="2"/>
</dbReference>
<evidence type="ECO:0000256" key="13">
    <source>
        <dbReference type="ARBA" id="ARBA00023187"/>
    </source>
</evidence>
<keyword evidence="15" id="KW-0326">Glycosidase</keyword>
<keyword evidence="9" id="KW-0378">Hydrolase</keyword>
<evidence type="ECO:0000259" key="23">
    <source>
        <dbReference type="Pfam" id="PF01055"/>
    </source>
</evidence>
<evidence type="ECO:0000259" key="24">
    <source>
        <dbReference type="Pfam" id="PF13802"/>
    </source>
</evidence>
<dbReference type="FunFam" id="1.25.40.10:FF:000899">
    <property type="entry name" value="Si:ch211-114c17.1"/>
    <property type="match status" value="1"/>
</dbReference>
<dbReference type="CDD" id="cd06603">
    <property type="entry name" value="GH31_GANC_GANAB_alpha"/>
    <property type="match status" value="1"/>
</dbReference>
<evidence type="ECO:0000313" key="28">
    <source>
        <dbReference type="EMBL" id="TSK28108.1"/>
    </source>
</evidence>
<feature type="domain" description="Glycoside hydrolase family 31 TIM barrel" evidence="23">
    <location>
        <begin position="1401"/>
        <end position="1726"/>
    </location>
</feature>
<evidence type="ECO:0000256" key="15">
    <source>
        <dbReference type="ARBA" id="ARBA00023295"/>
    </source>
</evidence>
<dbReference type="InterPro" id="IPR029444">
    <property type="entry name" value="INTS5_C"/>
</dbReference>
<evidence type="ECO:0000259" key="25">
    <source>
        <dbReference type="Pfam" id="PF14837"/>
    </source>
</evidence>
<dbReference type="GO" id="GO:0030246">
    <property type="term" value="F:carbohydrate binding"/>
    <property type="evidence" value="ECO:0007669"/>
    <property type="project" value="InterPro"/>
</dbReference>
<feature type="domain" description="Integrator complex subunit 5 C-terminal" evidence="26">
    <location>
        <begin position="267"/>
        <end position="1021"/>
    </location>
</feature>
<dbReference type="Gene3D" id="3.20.20.80">
    <property type="entry name" value="Glycosidases"/>
    <property type="match status" value="1"/>
</dbReference>
<feature type="compositionally biased region" description="Acidic residues" evidence="22">
    <location>
        <begin position="1214"/>
        <end position="1238"/>
    </location>
</feature>
<sequence>MSAMFDGNSLSAMQISQCHSQNHYSPQELALEIKAFISGVDQTQGRKLSVRDHARCAVRLLRTVPACRGAVLEHLRGVYDEYVVSFFQDLEAESDSGSNSTTTGTNTNRANLEDVVKEIHAVLLDFIRLNPKAWAPLVSSWAVDLLGQLSSKHAGRRTAPHSSSLNELLQLWMSCAATRSLMECYSQCLAAMLAWCPDACVDALLDTSVQHSPHFDWVVAHIGSAFPGTIISRVLACGLKDFYAHGYPSGEKSSQLQAMDKSSRVPKIGSVVGILGHLTSRHSDSIKRELLRMFQDSLSPSQQNAPPSSGAAWWESSPHLRRATVPFLLQLAALSPALLGAVSVELVEFLRPPVLLQLHAQFQGLPREELENMSGLAVHLISQSPAGGPRILRFLADTATPASVIISCPTPSPHDGVREACDRLLQMLLLHLHKLVYNRPDGDEPYSHLTTACAVPRVIPFLEELQAHVGELCAETLRLERKKHLWLHQLLCLLSVYGGPSVATEALCQLLTQARNPEELALASQLHSPLSTSIPGLLPAAVARCVAQIHTQNLNSRELAQLLNNLAIAVQSQEEDSKTSSTATGSSAHSSMAVQVGAAVSSHLHDFCPLLLHGDTMVSRAAVRLLSCSHPPKSCTPAQLLLISRAAVAHFFIAVRQRGEGLKIGGQGGGEAVGYSIRLLSHLAGFSSLTLKIVLQKLVEGALHKGNRDLFGGLNETPAENGSFTPAQVPDQGALLWDINSKFGATVNFSGSVWSVFHAGVIGKGLKPPHIPSHSDPDKVNQNIQTLLAVIVQCCSSCGGGSNSNGSSSGNSCYHPAAESGLDEPSPINAEAAKVIAVTLVENVCPDVANGELSWPPEEHAKTTVERDIHIRRCFEANPVLFHLLRVVAAGRPALCYCSAVLRGLLATLLAHWEASREPLVTDSPWHLQASCLLVSCMGEGQLLPPVLSNIHEVFPQLSPFEVRLLLVGVWEYMRGNSPMPQKFTFIAEKGMFFRDFSRDGDVARYIAPIHSVLHKNIDRLGHLCWRMWLLFGISISLLLGSAWAVDRGNFKTCDQSAFCKRQRALKPGQSPYRALLDTLELSDSRLTLQLINDNNKVHLLLELYRLQGNITRVKINELKPLKPRFEVPDVLVGEPPTEPLSVLSKDDNGVVLSLGVENQRLIVSARPFRLDIMEGPEVLLSLNSRGLLAFEHLRLRKDTQADPENAEVKENVDGAEEQDNEEKAEDGEKDNEEKEDGLWEETFKSHTDSKPNGPTSISLDFSLPGVEHVYGIPEHADNLKLKTTDGGDPYRLYNLDVFQYELYNPMALYGSVPVMLAHNAQRTMGIFWLNAAETWVDISSNTAGKTVFGKMLDFVQGSSETPQTDVRWISESGIIDVFIMLGPKPSDVFTQYASLTGTQAFPPLAALAYHQCRWNYNDQDDVKAVDQGFDDHDIPYDFIWLDIEHTDGKRYFTWDPHKFPQPKEMLQNIMDKRRKMVAIVDPHVKVDSGYKIHNEITAKNFYVKNKDGRDYEGWCWPGNSGYPDFTRPDMRAWWASMFAFDQYEGSMKNLHTWNDMNEPSVFNGPEVTMYKDAVHGNWEHRDIHNIYGLYVHMATMEGLIQRSGGKERPFVLTRAFFAGSQRYGAVWTGDNAAEWDHLKISIPMCLSLGLVGISFCGADVGGFFKSPSTELLVRWYQTGAYQPFFRAHAHLDTPRREPWLFGPENTALFRDAVRQRYALLPYWYQQFYHAYKTGQPVMRPLWVEYPKDTATFTIDDEFLIGRDLLVHPVTEEGVRGVTAYLPGSGEVWYDVHTFQKHSGAQNLYIPVTISSIPVFQRGGSIIPRKLRVRRSSECMENDPYTLYVALSPQRVAEGELYIDDGHSFDFQTEKQFVHRSLTFSKNALTSKNLCLDCKFNTKSWIEKIFILGTSKPNKVTLQMDGQNTLIDFEFDASMSVLTLRCKAPEVGNFPQSDLGVSEDMEGTDMADASLSYSAPPVTGEEETEDSEMPVDFERQWKLVNDNPHDFNSWTDLLQYCEQEVCVQGLRVIPLSVDLWIHYINLLLGTLNMNLPESAQRIRSVFEDALAAAGWDWHSDRLWDLYAEWEKEQGDLRAMTAVYDRAARVPTQLYRTHYEKLKTHLTSEPLHDVLSPEEYNKVEAEYRQNQIQAKEESDATAREDEDRPPGEDDTTDGGKDSVDAVQKMQEMILASREEIFQQNEAEVRKRWNYEDAIKRPYFHVKPLDRPQLKAWHTYLDWEMAEADAAHAVTGGICVESQEGSEVKEGIAGHRRVQILFERCLIACALYEEFWNKYVHYLEPRSLEETRSVYRRACEVHLPNRHSFHLQWAMFEERHGNISEAQRILEAIEKTVPGLAMVRLRRVGLERRTGRLDKAESMLKEAVEENKDKPQLHAFYSIKLARFLHKLGKNASRARSVLQEAIEISPHNSKLYLNLLDLELSGDLRLNGGGVQQCVSKALAAPLSSDSKILFSQRGLQYAEDFGSTVQSVLSIYEEHQKLLNDLSAKKRGAENGESDELEKISKTDDDSATVASQQTDPPAMPPVPPPPVMGGDMSGYGNYSSWYQQYGGYGAYSNPWNQYSQYYPPS</sequence>
<keyword evidence="12" id="KW-0325">Glycoprotein</keyword>
<feature type="compositionally biased region" description="Basic and acidic residues" evidence="22">
    <location>
        <begin position="2149"/>
        <end position="2176"/>
    </location>
</feature>
<dbReference type="SMART" id="SM00386">
    <property type="entry name" value="HAT"/>
    <property type="match status" value="5"/>
</dbReference>
<comment type="similarity">
    <text evidence="5">Belongs to the glycosyl hydrolase 31 family.</text>
</comment>
<evidence type="ECO:0000256" key="21">
    <source>
        <dbReference type="ARBA" id="ARBA00080367"/>
    </source>
</evidence>
<comment type="catalytic activity">
    <reaction evidence="18">
        <text>N(4)-(alpha-D-Glc-(1-&gt;3)-alpha-D-Glc-(1-&gt;3)-alpha-D-Man-(1-&gt;2)-alpha-D-Man-(1-&gt;2)-alpha-D-Man-(1-&gt;3)-[alpha-D-Man-(1-&gt;2)-alpha-D-Man-(1-&gt;3)-[alpha-D-Man-(1-&gt;2)-alpha-D-Man-(1-&gt;6)]-alpha-D-Man-(1-&gt;6)]-beta-D-Man-(1-&gt;4)-beta-D-GlcNAc-(1-&gt;4)-beta-D-GlcNAc)-L-asparaginyl-[protein] + H2O = N(4)-(alpha-D-Glc-(1-&gt;3)-alpha-D-Man-(1-&gt;2)-alpha-D-Man-(1-&gt;2)-alpha-D-Man-(1-&gt;3)-[alpha-D-Man-(1-&gt;2)-alpha-D-Man-(1-&gt;3)-[alpha-D-Man-(1-&gt;2)-alpha-D-Man-(1-&gt;6)]-alpha-D-Man-(1-&gt;6)]-beta-D-Man-(1-&gt;4)-beta-D-GlcNAc-(1-&gt;4)-beta-D-GlcNAc)-L-asparaginyl-[protein] + beta-D-glucose</text>
        <dbReference type="Rhea" id="RHEA:55996"/>
        <dbReference type="Rhea" id="RHEA-COMP:14355"/>
        <dbReference type="Rhea" id="RHEA-COMP:14357"/>
        <dbReference type="ChEBI" id="CHEBI:15377"/>
        <dbReference type="ChEBI" id="CHEBI:15903"/>
        <dbReference type="ChEBI" id="CHEBI:59080"/>
        <dbReference type="ChEBI" id="CHEBI:59082"/>
        <dbReference type="EC" id="3.2.1.207"/>
    </reaction>
</comment>
<evidence type="ECO:0000256" key="12">
    <source>
        <dbReference type="ARBA" id="ARBA00023180"/>
    </source>
</evidence>
<dbReference type="OrthoDB" id="69088at2759"/>
<dbReference type="InterPro" id="IPR029445">
    <property type="entry name" value="INTS5_N"/>
</dbReference>
<dbReference type="InterPro" id="IPR017853">
    <property type="entry name" value="GH"/>
</dbReference>
<comment type="caution">
    <text evidence="28">The sequence shown here is derived from an EMBL/GenBank/DDBJ whole genome shotgun (WGS) entry which is preliminary data.</text>
</comment>
<dbReference type="SUPFAM" id="SSF51445">
    <property type="entry name" value="(Trans)glycosidases"/>
    <property type="match status" value="1"/>
</dbReference>
<dbReference type="InterPro" id="IPR025887">
    <property type="entry name" value="Glyco_hydro_31_N_dom"/>
</dbReference>
<dbReference type="InterPro" id="IPR048395">
    <property type="entry name" value="Glyco_hydro_31_C"/>
</dbReference>
<dbReference type="InterPro" id="IPR059164">
    <property type="entry name" value="HAT_PRP39_C"/>
</dbReference>
<evidence type="ECO:0000256" key="2">
    <source>
        <dbReference type="ARBA" id="ARBA00004240"/>
    </source>
</evidence>
<dbReference type="Proteomes" id="UP000319801">
    <property type="component" value="Unassembled WGS sequence"/>
</dbReference>
<dbReference type="SUPFAM" id="SSF48452">
    <property type="entry name" value="TPR-like"/>
    <property type="match status" value="2"/>
</dbReference>
<evidence type="ECO:0000256" key="10">
    <source>
        <dbReference type="ARBA" id="ARBA00022824"/>
    </source>
</evidence>
<dbReference type="GO" id="GO:0005783">
    <property type="term" value="C:endoplasmic reticulum"/>
    <property type="evidence" value="ECO:0007669"/>
    <property type="project" value="UniProtKB-SubCell"/>
</dbReference>
<dbReference type="Pfam" id="PF23240">
    <property type="entry name" value="HAT_PRP39_N"/>
    <property type="match status" value="1"/>
</dbReference>
<comment type="subcellular location">
    <subcellularLocation>
        <location evidence="2">Endoplasmic reticulum</location>
    </subcellularLocation>
    <subcellularLocation>
        <location evidence="3">Golgi apparatus</location>
    </subcellularLocation>
    <subcellularLocation>
        <location evidence="1">Nucleus</location>
    </subcellularLocation>
</comment>
<evidence type="ECO:0000256" key="3">
    <source>
        <dbReference type="ARBA" id="ARBA00004555"/>
    </source>
</evidence>
<feature type="region of interest" description="Disordered" evidence="22">
    <location>
        <begin position="2504"/>
        <end position="2554"/>
    </location>
</feature>
<dbReference type="FunFam" id="2.60.40.1760:FF:000002">
    <property type="entry name" value="neutral alpha-glucosidase AB isoform X1"/>
    <property type="match status" value="1"/>
</dbReference>
<evidence type="ECO:0000256" key="11">
    <source>
        <dbReference type="ARBA" id="ARBA00023034"/>
    </source>
</evidence>
<dbReference type="InterPro" id="IPR011990">
    <property type="entry name" value="TPR-like_helical_dom_sf"/>
</dbReference>
<dbReference type="Pfam" id="PF14837">
    <property type="entry name" value="INTS5_N"/>
    <property type="match status" value="1"/>
</dbReference>
<dbReference type="InterPro" id="IPR000322">
    <property type="entry name" value="Glyco_hydro_31_TIM"/>
</dbReference>
<dbReference type="GO" id="GO:0033919">
    <property type="term" value="F:glucan 1,3-alpha-glucosidase activity"/>
    <property type="evidence" value="ECO:0007669"/>
    <property type="project" value="UniProtKB-ARBA"/>
</dbReference>
<evidence type="ECO:0000256" key="18">
    <source>
        <dbReference type="ARBA" id="ARBA00052396"/>
    </source>
</evidence>
<proteinExistence type="inferred from homology"/>
<evidence type="ECO:0000256" key="20">
    <source>
        <dbReference type="ARBA" id="ARBA00069533"/>
    </source>
</evidence>
<evidence type="ECO:0000256" key="6">
    <source>
        <dbReference type="ARBA" id="ARBA00022664"/>
    </source>
</evidence>
<evidence type="ECO:0000256" key="5">
    <source>
        <dbReference type="ARBA" id="ARBA00007806"/>
    </source>
</evidence>
<keyword evidence="29" id="KW-1185">Reference proteome</keyword>
<dbReference type="PANTHER" id="PTHR31697">
    <property type="entry name" value="INTEGRATOR COMPLEX SUBUNIT 5"/>
    <property type="match status" value="1"/>
</dbReference>
<comment type="catalytic activity">
    <reaction evidence="17">
        <text>N(4)-(alpha-D-Glc-(1-&gt;3)-alpha-D-Man-(1-&gt;2)-alpha-D-Man-(1-&gt;2)-alpha-D-Man-(1-&gt;3)-[alpha-D-Man-(1-&gt;2)-alpha-D-Man-(1-&gt;3)-[alpha-D-Man-(1-&gt;2)-alpha-D-Man-(1-&gt;6)]-alpha-D-Man-(1-&gt;6)]-beta-D-Man-(1-&gt;4)-beta-D-GlcNAc-(1-&gt;4)-beta-D-GlcNAc)-L-asparaginyl-[protein] + H2O = N(4)-(alpha-D-Man-(1-&gt;2)-alpha-D-Man-(1-&gt;2)-alpha-D-Man-(1-&gt;3)-[alpha-D-Man-(1-&gt;2)-alpha-D-Man-(1-&gt;3)-[alpha-D-Man-(1-&gt;2)-alpha-D-Man-(1-&gt;6)]-alpha-D-Man-(1-&gt;6)]-beta-D-Man-(1-&gt;4)-beta-D-GlcNAc-(1-&gt;4)-beta-D-GlcNAc)-L-asparaginyl-[protein] (N-glucan mannose isomer 9A1,2,3B1,2,3) + beta-D-glucose</text>
        <dbReference type="Rhea" id="RHEA:56000"/>
        <dbReference type="Rhea" id="RHEA-COMP:14356"/>
        <dbReference type="Rhea" id="RHEA-COMP:14357"/>
        <dbReference type="ChEBI" id="CHEBI:15377"/>
        <dbReference type="ChEBI" id="CHEBI:15903"/>
        <dbReference type="ChEBI" id="CHEBI:59080"/>
        <dbReference type="ChEBI" id="CHEBI:139493"/>
        <dbReference type="EC" id="3.2.1.207"/>
    </reaction>
</comment>
<dbReference type="FunFam" id="3.20.20.80:FF:000039">
    <property type="entry name" value="Glucosidase, alpha neutral C"/>
    <property type="match status" value="1"/>
</dbReference>
<keyword evidence="11" id="KW-0333">Golgi apparatus</keyword>
<dbReference type="CDD" id="cd14752">
    <property type="entry name" value="GH31_N"/>
    <property type="match status" value="1"/>
</dbReference>
<keyword evidence="7" id="KW-0732">Signal</keyword>
<dbReference type="Pfam" id="PF13802">
    <property type="entry name" value="Gal_mutarotas_2"/>
    <property type="match status" value="1"/>
</dbReference>
<dbReference type="Pfam" id="PF14838">
    <property type="entry name" value="INTS5_C"/>
    <property type="match status" value="1"/>
</dbReference>
<evidence type="ECO:0000256" key="1">
    <source>
        <dbReference type="ARBA" id="ARBA00004123"/>
    </source>
</evidence>
<dbReference type="GO" id="GO:0006491">
    <property type="term" value="P:N-glycan processing"/>
    <property type="evidence" value="ECO:0007669"/>
    <property type="project" value="UniProtKB-ARBA"/>
</dbReference>
<dbReference type="EMBL" id="VCAZ01000008">
    <property type="protein sequence ID" value="TSK28108.1"/>
    <property type="molecule type" value="Genomic_DNA"/>
</dbReference>
<dbReference type="FunFam" id="3.20.20.80:FF:000046">
    <property type="entry name" value="Glucosidase alpha, neutral C"/>
    <property type="match status" value="1"/>
</dbReference>
<dbReference type="GO" id="GO:0005794">
    <property type="term" value="C:Golgi apparatus"/>
    <property type="evidence" value="ECO:0007669"/>
    <property type="project" value="UniProtKB-SubCell"/>
</dbReference>
<feature type="domain" description="Glycoside hydrolase family 31 N-terminal" evidence="24">
    <location>
        <begin position="1103"/>
        <end position="1338"/>
    </location>
</feature>
<evidence type="ECO:0000256" key="16">
    <source>
        <dbReference type="ARBA" id="ARBA00042895"/>
    </source>
</evidence>
<dbReference type="InterPro" id="IPR011013">
    <property type="entry name" value="Gal_mutarotase_sf_dom"/>
</dbReference>
<dbReference type="GO" id="GO:0106407">
    <property type="term" value="F:Glc2Man9GlcNAc2 oligosaccharide glucosidase activity"/>
    <property type="evidence" value="ECO:0007669"/>
    <property type="project" value="UniProtKB-EC"/>
</dbReference>
<dbReference type="SUPFAM" id="SSF74650">
    <property type="entry name" value="Galactose mutarotase-like"/>
    <property type="match status" value="1"/>
</dbReference>
<evidence type="ECO:0000256" key="19">
    <source>
        <dbReference type="ARBA" id="ARBA00067008"/>
    </source>
</evidence>